<reference evidence="2" key="1">
    <citation type="journal article" date="2017" name="Nat. Ecol. Evol.">
        <title>Genome expansion and lineage-specific genetic innovations in the forest pathogenic fungi Armillaria.</title>
        <authorList>
            <person name="Sipos G."/>
            <person name="Prasanna A.N."/>
            <person name="Walter M.C."/>
            <person name="O'Connor E."/>
            <person name="Balint B."/>
            <person name="Krizsan K."/>
            <person name="Kiss B."/>
            <person name="Hess J."/>
            <person name="Varga T."/>
            <person name="Slot J."/>
            <person name="Riley R."/>
            <person name="Boka B."/>
            <person name="Rigling D."/>
            <person name="Barry K."/>
            <person name="Lee J."/>
            <person name="Mihaltcheva S."/>
            <person name="LaButti K."/>
            <person name="Lipzen A."/>
            <person name="Waldron R."/>
            <person name="Moloney N.M."/>
            <person name="Sperisen C."/>
            <person name="Kredics L."/>
            <person name="Vagvoelgyi C."/>
            <person name="Patrignani A."/>
            <person name="Fitzpatrick D."/>
            <person name="Nagy I."/>
            <person name="Doyle S."/>
            <person name="Anderson J.B."/>
            <person name="Grigoriev I.V."/>
            <person name="Gueldener U."/>
            <person name="Muensterkoetter M."/>
            <person name="Nagy L.G."/>
        </authorList>
    </citation>
    <scope>NUCLEOTIDE SEQUENCE [LARGE SCALE GENOMIC DNA]</scope>
    <source>
        <strain evidence="2">Ar21-2</strain>
    </source>
</reference>
<dbReference type="Proteomes" id="UP000217790">
    <property type="component" value="Unassembled WGS sequence"/>
</dbReference>
<dbReference type="EMBL" id="KZ293691">
    <property type="protein sequence ID" value="PBK85295.1"/>
    <property type="molecule type" value="Genomic_DNA"/>
</dbReference>
<dbReference type="OMA" id="DHETRRY"/>
<dbReference type="OrthoDB" id="3795764at2759"/>
<evidence type="ECO:0000313" key="2">
    <source>
        <dbReference type="Proteomes" id="UP000217790"/>
    </source>
</evidence>
<protein>
    <submittedName>
        <fullName evidence="1">Uncharacterized protein</fullName>
    </submittedName>
</protein>
<evidence type="ECO:0000313" key="1">
    <source>
        <dbReference type="EMBL" id="PBK85295.1"/>
    </source>
</evidence>
<name>A0A2H3CQH0_ARMGA</name>
<proteinExistence type="predicted"/>
<gene>
    <name evidence="1" type="ORF">ARMGADRAFT_1017994</name>
</gene>
<dbReference type="AlphaFoldDB" id="A0A2H3CQH0"/>
<organism evidence="1 2">
    <name type="scientific">Armillaria gallica</name>
    <name type="common">Bulbous honey fungus</name>
    <name type="synonym">Armillaria bulbosa</name>
    <dbReference type="NCBI Taxonomy" id="47427"/>
    <lineage>
        <taxon>Eukaryota</taxon>
        <taxon>Fungi</taxon>
        <taxon>Dikarya</taxon>
        <taxon>Basidiomycota</taxon>
        <taxon>Agaricomycotina</taxon>
        <taxon>Agaricomycetes</taxon>
        <taxon>Agaricomycetidae</taxon>
        <taxon>Agaricales</taxon>
        <taxon>Marasmiineae</taxon>
        <taxon>Physalacriaceae</taxon>
        <taxon>Armillaria</taxon>
    </lineage>
</organism>
<keyword evidence="2" id="KW-1185">Reference proteome</keyword>
<accession>A0A2H3CQH0</accession>
<dbReference type="InParanoid" id="A0A2H3CQH0"/>
<sequence>MYSLPFRLRCSLIRAPRGIWPRSTSHNPSLLKSTLIIQGPGISSRAGSPNWQTELMTKYPSLFTDSEMQRWGLECGRGWEGLIRQICDELKGKNVAFTQIKEKFGKLRIYVGKADHETRRYLEEMEEKSGKVCEKCGRTGDLAVSNGWLFATCEECAKEGGREFRWLEDVQKEQSLKETNEHRA</sequence>